<sequence>MSHSKRLRLGSKALRKMTQLLRRRDLVMVGVCLVFAGLLSLVIYQIGVYPLLFFHFSDDVHHQEDLKKLGNILTEAATEDKTVIITTLNRAWSEPNSTFDLFLDSFHVGNGTKPLLRHLVVACLDEEAYSRCLEVHPRRCYFMKTAGIDFAGDKMFMTPDYLKMMWRRIEFLGTLLKLGYNFIFTDIDIMWFRDPFPRLSKDVDFQIACDRFNGDDNDIHNAVNGGFTFVKANQRTIDFYNYWYMSRLRYPDRHDQDVLDNIKGGWYTAKIGLKMRFLDTKYFGGFCEPSRDLDNVCTMHANCCVGLENKIKDLRQLLVDWENYLSAAKTTSDGQMMTWRNPENCMKQCKWTRSLLGAAERGPSGQEGAVLAGSRFNRTAAALTFFANPSSTAVVTTSGGLNPSVIKSLPIFTFSAATAQNAIECAVCLSAFMDNESGRVLPNCKHTFHVDCIDMWFHSHSSCPLCRSLIEPFAGGVKSTTDEVTISVSDPVSGDTNRHEGTETSGNPDPEDSRRKPAAIEIPRRNLGEMENDLTQSQSFRSPISRVISFTRNLSRDRRSASSSSIRIPQSPPPVCSMPARELDIELGEEETR</sequence>
<feature type="region of interest" description="Disordered" evidence="15">
    <location>
        <begin position="554"/>
        <end position="593"/>
    </location>
</feature>
<dbReference type="PANTHER" id="PTHR46038:SF13">
    <property type="entry name" value="GLYCOSYLTRANSFERASE"/>
    <property type="match status" value="1"/>
</dbReference>
<evidence type="ECO:0000313" key="18">
    <source>
        <dbReference type="EMBL" id="CAE6193581.1"/>
    </source>
</evidence>
<keyword evidence="12 16" id="KW-0472">Membrane</keyword>
<dbReference type="SMART" id="SM00184">
    <property type="entry name" value="RING"/>
    <property type="match status" value="1"/>
</dbReference>
<evidence type="ECO:0000256" key="9">
    <source>
        <dbReference type="ARBA" id="ARBA00022786"/>
    </source>
</evidence>
<keyword evidence="6 16" id="KW-0812">Transmembrane</keyword>
<dbReference type="InterPro" id="IPR013083">
    <property type="entry name" value="Znf_RING/FYVE/PHD"/>
</dbReference>
<evidence type="ECO:0000259" key="17">
    <source>
        <dbReference type="PROSITE" id="PS50089"/>
    </source>
</evidence>
<dbReference type="CDD" id="cd16461">
    <property type="entry name" value="RING-H2_EL5-like"/>
    <property type="match status" value="1"/>
</dbReference>
<evidence type="ECO:0000313" key="19">
    <source>
        <dbReference type="Proteomes" id="UP000682877"/>
    </source>
</evidence>
<dbReference type="GO" id="GO:0016020">
    <property type="term" value="C:membrane"/>
    <property type="evidence" value="ECO:0007669"/>
    <property type="project" value="UniProtKB-SubCell"/>
</dbReference>
<dbReference type="InterPro" id="IPR005069">
    <property type="entry name" value="Nucl-diP-sugar_transferase"/>
</dbReference>
<keyword evidence="7" id="KW-0479">Metal-binding</keyword>
<dbReference type="GO" id="GO:0061630">
    <property type="term" value="F:ubiquitin protein ligase activity"/>
    <property type="evidence" value="ECO:0007669"/>
    <property type="project" value="UniProtKB-EC"/>
</dbReference>
<protein>
    <recommendedName>
        <fullName evidence="4">RING-type E3 ubiquitin transferase</fullName>
        <ecNumber evidence="4">2.3.2.27</ecNumber>
    </recommendedName>
</protein>
<organism evidence="18 19">
    <name type="scientific">Arabidopsis arenosa</name>
    <name type="common">Sand rock-cress</name>
    <name type="synonym">Cardaminopsis arenosa</name>
    <dbReference type="NCBI Taxonomy" id="38785"/>
    <lineage>
        <taxon>Eukaryota</taxon>
        <taxon>Viridiplantae</taxon>
        <taxon>Streptophyta</taxon>
        <taxon>Embryophyta</taxon>
        <taxon>Tracheophyta</taxon>
        <taxon>Spermatophyta</taxon>
        <taxon>Magnoliopsida</taxon>
        <taxon>eudicotyledons</taxon>
        <taxon>Gunneridae</taxon>
        <taxon>Pentapetalae</taxon>
        <taxon>rosids</taxon>
        <taxon>malvids</taxon>
        <taxon>Brassicales</taxon>
        <taxon>Brassicaceae</taxon>
        <taxon>Camelineae</taxon>
        <taxon>Arabidopsis</taxon>
    </lineage>
</organism>
<evidence type="ECO:0000256" key="16">
    <source>
        <dbReference type="SAM" id="Phobius"/>
    </source>
</evidence>
<dbReference type="Proteomes" id="UP000682877">
    <property type="component" value="Chromosome 7"/>
</dbReference>
<dbReference type="GO" id="GO:0008270">
    <property type="term" value="F:zinc ion binding"/>
    <property type="evidence" value="ECO:0007669"/>
    <property type="project" value="UniProtKB-KW"/>
</dbReference>
<keyword evidence="8 14" id="KW-0863">Zinc-finger</keyword>
<feature type="domain" description="RING-type" evidence="17">
    <location>
        <begin position="425"/>
        <end position="467"/>
    </location>
</feature>
<dbReference type="InterPro" id="IPR044821">
    <property type="entry name" value="At1g28695/At4g15970-like"/>
</dbReference>
<evidence type="ECO:0000256" key="7">
    <source>
        <dbReference type="ARBA" id="ARBA00022723"/>
    </source>
</evidence>
<evidence type="ECO:0000256" key="14">
    <source>
        <dbReference type="PROSITE-ProRule" id="PRU00175"/>
    </source>
</evidence>
<evidence type="ECO:0000256" key="6">
    <source>
        <dbReference type="ARBA" id="ARBA00022692"/>
    </source>
</evidence>
<evidence type="ECO:0000256" key="8">
    <source>
        <dbReference type="ARBA" id="ARBA00022771"/>
    </source>
</evidence>
<keyword evidence="9" id="KW-0833">Ubl conjugation pathway</keyword>
<dbReference type="Pfam" id="PF13639">
    <property type="entry name" value="zf-RING_2"/>
    <property type="match status" value="1"/>
</dbReference>
<dbReference type="SUPFAM" id="SSF57850">
    <property type="entry name" value="RING/U-box"/>
    <property type="match status" value="1"/>
</dbReference>
<dbReference type="InterPro" id="IPR001841">
    <property type="entry name" value="Znf_RING"/>
</dbReference>
<keyword evidence="19" id="KW-1185">Reference proteome</keyword>
<dbReference type="EMBL" id="LR999457">
    <property type="protein sequence ID" value="CAE6193581.1"/>
    <property type="molecule type" value="Genomic_DNA"/>
</dbReference>
<evidence type="ECO:0000256" key="13">
    <source>
        <dbReference type="ARBA" id="ARBA00024209"/>
    </source>
</evidence>
<evidence type="ECO:0000256" key="4">
    <source>
        <dbReference type="ARBA" id="ARBA00012483"/>
    </source>
</evidence>
<evidence type="ECO:0000256" key="5">
    <source>
        <dbReference type="ARBA" id="ARBA00022679"/>
    </source>
</evidence>
<evidence type="ECO:0000256" key="1">
    <source>
        <dbReference type="ARBA" id="ARBA00000900"/>
    </source>
</evidence>
<dbReference type="EC" id="2.3.2.27" evidence="4"/>
<name>A0A8S2AUL2_ARAAE</name>
<keyword evidence="10" id="KW-0862">Zinc</keyword>
<dbReference type="Gene3D" id="3.30.40.10">
    <property type="entry name" value="Zinc/RING finger domain, C3HC4 (zinc finger)"/>
    <property type="match status" value="1"/>
</dbReference>
<keyword evidence="11 16" id="KW-1133">Transmembrane helix</keyword>
<evidence type="ECO:0000256" key="12">
    <source>
        <dbReference type="ARBA" id="ARBA00023136"/>
    </source>
</evidence>
<dbReference type="AlphaFoldDB" id="A0A8S2AUL2"/>
<dbReference type="Pfam" id="PF03407">
    <property type="entry name" value="Nucleotid_trans"/>
    <property type="match status" value="1"/>
</dbReference>
<dbReference type="PANTHER" id="PTHR46038">
    <property type="entry name" value="EXPRESSED PROTEIN-RELATED"/>
    <property type="match status" value="1"/>
</dbReference>
<comment type="subcellular location">
    <subcellularLocation>
        <location evidence="2">Membrane</location>
        <topology evidence="2">Single-pass membrane protein</topology>
    </subcellularLocation>
</comment>
<evidence type="ECO:0000256" key="2">
    <source>
        <dbReference type="ARBA" id="ARBA00004167"/>
    </source>
</evidence>
<evidence type="ECO:0000256" key="10">
    <source>
        <dbReference type="ARBA" id="ARBA00022833"/>
    </source>
</evidence>
<gene>
    <name evidence="18" type="ORF">AARE701A_LOCUS19311</name>
</gene>
<dbReference type="PROSITE" id="PS50089">
    <property type="entry name" value="ZF_RING_2"/>
    <property type="match status" value="1"/>
</dbReference>
<accession>A0A8S2AUL2</accession>
<comment type="pathway">
    <text evidence="3">Protein modification; protein ubiquitination.</text>
</comment>
<evidence type="ECO:0000256" key="15">
    <source>
        <dbReference type="SAM" id="MobiDB-lite"/>
    </source>
</evidence>
<proteinExistence type="inferred from homology"/>
<evidence type="ECO:0000256" key="11">
    <source>
        <dbReference type="ARBA" id="ARBA00022989"/>
    </source>
</evidence>
<dbReference type="FunFam" id="3.30.40.10:FF:000187">
    <property type="entry name" value="E3 ubiquitin-protein ligase ATL6"/>
    <property type="match status" value="1"/>
</dbReference>
<feature type="transmembrane region" description="Helical" evidence="16">
    <location>
        <begin position="26"/>
        <end position="47"/>
    </location>
</feature>
<comment type="catalytic activity">
    <reaction evidence="1">
        <text>S-ubiquitinyl-[E2 ubiquitin-conjugating enzyme]-L-cysteine + [acceptor protein]-L-lysine = [E2 ubiquitin-conjugating enzyme]-L-cysteine + N(6)-ubiquitinyl-[acceptor protein]-L-lysine.</text>
        <dbReference type="EC" id="2.3.2.27"/>
    </reaction>
</comment>
<keyword evidence="5" id="KW-0808">Transferase</keyword>
<feature type="region of interest" description="Disordered" evidence="15">
    <location>
        <begin position="487"/>
        <end position="517"/>
    </location>
</feature>
<evidence type="ECO:0000256" key="3">
    <source>
        <dbReference type="ARBA" id="ARBA00004906"/>
    </source>
</evidence>
<reference evidence="18" key="1">
    <citation type="submission" date="2021-01" db="EMBL/GenBank/DDBJ databases">
        <authorList>
            <person name="Bezrukov I."/>
        </authorList>
    </citation>
    <scope>NUCLEOTIDE SEQUENCE</scope>
</reference>
<comment type="similarity">
    <text evidence="13">Belongs to the RING-type zinc finger family. ATL subfamily.</text>
</comment>